<feature type="domain" description="PAS" evidence="3">
    <location>
        <begin position="73"/>
        <end position="144"/>
    </location>
</feature>
<dbReference type="InterPro" id="IPR035965">
    <property type="entry name" value="PAS-like_dom_sf"/>
</dbReference>
<reference evidence="5" key="1">
    <citation type="journal article" date="2023" name="Commun. Biol.">
        <title>Genome analysis of Parmales, the sister group of diatoms, reveals the evolutionary specialization of diatoms from phago-mixotrophs to photoautotrophs.</title>
        <authorList>
            <person name="Ban H."/>
            <person name="Sato S."/>
            <person name="Yoshikawa S."/>
            <person name="Yamada K."/>
            <person name="Nakamura Y."/>
            <person name="Ichinomiya M."/>
            <person name="Sato N."/>
            <person name="Blanc-Mathieu R."/>
            <person name="Endo H."/>
            <person name="Kuwata A."/>
            <person name="Ogata H."/>
        </authorList>
    </citation>
    <scope>NUCLEOTIDE SEQUENCE [LARGE SCALE GENOMIC DNA]</scope>
    <source>
        <strain evidence="5">NIES 3700</strain>
    </source>
</reference>
<evidence type="ECO:0000259" key="3">
    <source>
        <dbReference type="PROSITE" id="PS50112"/>
    </source>
</evidence>
<dbReference type="GO" id="GO:0003700">
    <property type="term" value="F:DNA-binding transcription factor activity"/>
    <property type="evidence" value="ECO:0007669"/>
    <property type="project" value="InterPro"/>
</dbReference>
<dbReference type="CDD" id="cd14686">
    <property type="entry name" value="bZIP"/>
    <property type="match status" value="1"/>
</dbReference>
<evidence type="ECO:0000256" key="2">
    <source>
        <dbReference type="SAM" id="MobiDB-lite"/>
    </source>
</evidence>
<feature type="coiled-coil region" evidence="1">
    <location>
        <begin position="50"/>
        <end position="84"/>
    </location>
</feature>
<evidence type="ECO:0000313" key="4">
    <source>
        <dbReference type="EMBL" id="GMI17887.1"/>
    </source>
</evidence>
<gene>
    <name evidence="4" type="ORF">TrLO_g1381</name>
</gene>
<proteinExistence type="predicted"/>
<evidence type="ECO:0000313" key="5">
    <source>
        <dbReference type="Proteomes" id="UP001165122"/>
    </source>
</evidence>
<dbReference type="AlphaFoldDB" id="A0A9W7FRW5"/>
<dbReference type="PROSITE" id="PS50112">
    <property type="entry name" value="PAS"/>
    <property type="match status" value="1"/>
</dbReference>
<name>A0A9W7FRW5_9STRA</name>
<dbReference type="OrthoDB" id="46629at2759"/>
<keyword evidence="1" id="KW-0175">Coiled coil</keyword>
<organism evidence="4 5">
    <name type="scientific">Triparma laevis f. longispina</name>
    <dbReference type="NCBI Taxonomy" id="1714387"/>
    <lineage>
        <taxon>Eukaryota</taxon>
        <taxon>Sar</taxon>
        <taxon>Stramenopiles</taxon>
        <taxon>Ochrophyta</taxon>
        <taxon>Bolidophyceae</taxon>
        <taxon>Parmales</taxon>
        <taxon>Triparmaceae</taxon>
        <taxon>Triparma</taxon>
    </lineage>
</organism>
<dbReference type="InterPro" id="IPR000014">
    <property type="entry name" value="PAS"/>
</dbReference>
<dbReference type="SUPFAM" id="SSF55785">
    <property type="entry name" value="PYP-like sensor domain (PAS domain)"/>
    <property type="match status" value="1"/>
</dbReference>
<dbReference type="InterPro" id="IPR046347">
    <property type="entry name" value="bZIP_sf"/>
</dbReference>
<dbReference type="InterPro" id="IPR004827">
    <property type="entry name" value="bZIP"/>
</dbReference>
<feature type="region of interest" description="Disordered" evidence="2">
    <location>
        <begin position="241"/>
        <end position="267"/>
    </location>
</feature>
<dbReference type="SUPFAM" id="SSF57959">
    <property type="entry name" value="Leucine zipper domain"/>
    <property type="match status" value="1"/>
</dbReference>
<dbReference type="Proteomes" id="UP001165122">
    <property type="component" value="Unassembled WGS sequence"/>
</dbReference>
<sequence>MTEQGSNAFNMLASLCGAENATANTPGEMGGDEKERAAFEKLLQKRAANRRSAQLSRKRKKQAIENLKEENLDLKKRVHILRHVPNLVIVFNVDPLTIDFASDAASEMLGKAANEMEGDCIWDYMDRKSKDILTEAISKSVAGFASKETKTTTKCTKPTINVMSSPNVTHEIEGYELEDDEEPYFSIPLQSTYDLSLLMANGQFVKVSVQGACSFSGKTCSQCVLSIMPCMAGAEAAAAATTDESTLREQNRDGRTHSSNSSTSSSGVVHCISDVDTSSSNGLHGNKLKHEVTHFTTSNCNSNLSQTTINQTDSNVELSQHQNDSNVD</sequence>
<comment type="caution">
    <text evidence="4">The sequence shown here is derived from an EMBL/GenBank/DDBJ whole genome shotgun (WGS) entry which is preliminary data.</text>
</comment>
<feature type="compositionally biased region" description="Basic and acidic residues" evidence="2">
    <location>
        <begin position="245"/>
        <end position="256"/>
    </location>
</feature>
<protein>
    <recommendedName>
        <fullName evidence="3">PAS domain-containing protein</fullName>
    </recommendedName>
</protein>
<accession>A0A9W7FRW5</accession>
<dbReference type="SMART" id="SM00338">
    <property type="entry name" value="BRLZ"/>
    <property type="match status" value="1"/>
</dbReference>
<dbReference type="EMBL" id="BRXW01000310">
    <property type="protein sequence ID" value="GMI17887.1"/>
    <property type="molecule type" value="Genomic_DNA"/>
</dbReference>
<evidence type="ECO:0000256" key="1">
    <source>
        <dbReference type="SAM" id="Coils"/>
    </source>
</evidence>
<dbReference type="Gene3D" id="3.30.450.20">
    <property type="entry name" value="PAS domain"/>
    <property type="match status" value="1"/>
</dbReference>
<keyword evidence="5" id="KW-1185">Reference proteome</keyword>